<dbReference type="InterPro" id="IPR013087">
    <property type="entry name" value="Znf_C2H2_type"/>
</dbReference>
<dbReference type="EMBL" id="UYRT01094743">
    <property type="protein sequence ID" value="VDN39798.1"/>
    <property type="molecule type" value="Genomic_DNA"/>
</dbReference>
<dbReference type="PROSITE" id="PS00028">
    <property type="entry name" value="ZINC_FINGER_C2H2_1"/>
    <property type="match status" value="1"/>
</dbReference>
<protein>
    <submittedName>
        <fullName evidence="4">C2H2-type domain-containing protein</fullName>
    </submittedName>
</protein>
<evidence type="ECO:0000259" key="1">
    <source>
        <dbReference type="PROSITE" id="PS00028"/>
    </source>
</evidence>
<gene>
    <name evidence="2" type="ORF">GPUH_LOCUS22302</name>
</gene>
<dbReference type="Gene3D" id="3.30.160.60">
    <property type="entry name" value="Classic Zinc Finger"/>
    <property type="match status" value="1"/>
</dbReference>
<evidence type="ECO:0000313" key="2">
    <source>
        <dbReference type="EMBL" id="VDN39798.1"/>
    </source>
</evidence>
<proteinExistence type="predicted"/>
<organism evidence="4">
    <name type="scientific">Gongylonema pulchrum</name>
    <dbReference type="NCBI Taxonomy" id="637853"/>
    <lineage>
        <taxon>Eukaryota</taxon>
        <taxon>Metazoa</taxon>
        <taxon>Ecdysozoa</taxon>
        <taxon>Nematoda</taxon>
        <taxon>Chromadorea</taxon>
        <taxon>Rhabditida</taxon>
        <taxon>Spirurina</taxon>
        <taxon>Spiruromorpha</taxon>
        <taxon>Spiruroidea</taxon>
        <taxon>Gongylonematidae</taxon>
        <taxon>Gongylonema</taxon>
    </lineage>
</organism>
<dbReference type="Proteomes" id="UP000271098">
    <property type="component" value="Unassembled WGS sequence"/>
</dbReference>
<sequence length="64" mass="7347">MDGGPVACRNCNATMKNFAEFSRHMHTHLLCSDLKLKCVLCDASFTDQIVMLVLMRLFFGKSYW</sequence>
<evidence type="ECO:0000313" key="4">
    <source>
        <dbReference type="WBParaSite" id="GPUH_0002233101-mRNA-1"/>
    </source>
</evidence>
<evidence type="ECO:0000313" key="3">
    <source>
        <dbReference type="Proteomes" id="UP000271098"/>
    </source>
</evidence>
<name>A0A183EMW3_9BILA</name>
<feature type="domain" description="C2H2-type" evidence="1">
    <location>
        <begin position="8"/>
        <end position="28"/>
    </location>
</feature>
<dbReference type="AlphaFoldDB" id="A0A183EMW3"/>
<accession>A0A183EMW3</accession>
<reference evidence="2 3" key="2">
    <citation type="submission" date="2018-11" db="EMBL/GenBank/DDBJ databases">
        <authorList>
            <consortium name="Pathogen Informatics"/>
        </authorList>
    </citation>
    <scope>NUCLEOTIDE SEQUENCE [LARGE SCALE GENOMIC DNA]</scope>
</reference>
<reference evidence="4" key="1">
    <citation type="submission" date="2016-06" db="UniProtKB">
        <authorList>
            <consortium name="WormBaseParasite"/>
        </authorList>
    </citation>
    <scope>IDENTIFICATION</scope>
</reference>
<dbReference type="WBParaSite" id="GPUH_0002233101-mRNA-1">
    <property type="protein sequence ID" value="GPUH_0002233101-mRNA-1"/>
    <property type="gene ID" value="GPUH_0002233101"/>
</dbReference>
<keyword evidence="3" id="KW-1185">Reference proteome</keyword>